<comment type="caution">
    <text evidence="4">The sequence shown here is derived from an EMBL/GenBank/DDBJ whole genome shotgun (WGS) entry which is preliminary data.</text>
</comment>
<evidence type="ECO:0000313" key="4">
    <source>
        <dbReference type="EMBL" id="GEU90089.1"/>
    </source>
</evidence>
<dbReference type="CDD" id="cd01647">
    <property type="entry name" value="RT_LTR"/>
    <property type="match status" value="1"/>
</dbReference>
<dbReference type="InterPro" id="IPR043502">
    <property type="entry name" value="DNA/RNA_pol_sf"/>
</dbReference>
<dbReference type="PANTHER" id="PTHR24559">
    <property type="entry name" value="TRANSPOSON TY3-I GAG-POL POLYPROTEIN"/>
    <property type="match status" value="1"/>
</dbReference>
<dbReference type="Gene3D" id="3.30.70.270">
    <property type="match status" value="1"/>
</dbReference>
<evidence type="ECO:0000256" key="1">
    <source>
        <dbReference type="SAM" id="MobiDB-lite"/>
    </source>
</evidence>
<evidence type="ECO:0000259" key="3">
    <source>
        <dbReference type="Pfam" id="PF17919"/>
    </source>
</evidence>
<dbReference type="InterPro" id="IPR000477">
    <property type="entry name" value="RT_dom"/>
</dbReference>
<evidence type="ECO:0000259" key="2">
    <source>
        <dbReference type="Pfam" id="PF00078"/>
    </source>
</evidence>
<organism evidence="4">
    <name type="scientific">Tanacetum cinerariifolium</name>
    <name type="common">Dalmatian daisy</name>
    <name type="synonym">Chrysanthemum cinerariifolium</name>
    <dbReference type="NCBI Taxonomy" id="118510"/>
    <lineage>
        <taxon>Eukaryota</taxon>
        <taxon>Viridiplantae</taxon>
        <taxon>Streptophyta</taxon>
        <taxon>Embryophyta</taxon>
        <taxon>Tracheophyta</taxon>
        <taxon>Spermatophyta</taxon>
        <taxon>Magnoliopsida</taxon>
        <taxon>eudicotyledons</taxon>
        <taxon>Gunneridae</taxon>
        <taxon>Pentapetalae</taxon>
        <taxon>asterids</taxon>
        <taxon>campanulids</taxon>
        <taxon>Asterales</taxon>
        <taxon>Asteraceae</taxon>
        <taxon>Asteroideae</taxon>
        <taxon>Anthemideae</taxon>
        <taxon>Anthemidinae</taxon>
        <taxon>Tanacetum</taxon>
    </lineage>
</organism>
<feature type="domain" description="Reverse transcriptase" evidence="2">
    <location>
        <begin position="157"/>
        <end position="310"/>
    </location>
</feature>
<name>A0A6L2NXK8_TANCI</name>
<feature type="compositionally biased region" description="Basic and acidic residues" evidence="1">
    <location>
        <begin position="1"/>
        <end position="13"/>
    </location>
</feature>
<dbReference type="Gene3D" id="3.10.10.10">
    <property type="entry name" value="HIV Type 1 Reverse Transcriptase, subunit A, domain 1"/>
    <property type="match status" value="1"/>
</dbReference>
<keyword evidence="4" id="KW-0808">Transferase</keyword>
<dbReference type="Pfam" id="PF17919">
    <property type="entry name" value="RT_RNaseH_2"/>
    <property type="match status" value="1"/>
</dbReference>
<keyword evidence="4" id="KW-0548">Nucleotidyltransferase</keyword>
<dbReference type="InterPro" id="IPR041577">
    <property type="entry name" value="RT_RNaseH_2"/>
</dbReference>
<dbReference type="EMBL" id="BKCJ010010107">
    <property type="protein sequence ID" value="GEU90089.1"/>
    <property type="molecule type" value="Genomic_DNA"/>
</dbReference>
<protein>
    <submittedName>
        <fullName evidence="4">Reverse transcriptase domain-containing protein</fullName>
    </submittedName>
</protein>
<dbReference type="InterPro" id="IPR043128">
    <property type="entry name" value="Rev_trsase/Diguanyl_cyclase"/>
</dbReference>
<feature type="region of interest" description="Disordered" evidence="1">
    <location>
        <begin position="1"/>
        <end position="35"/>
    </location>
</feature>
<gene>
    <name evidence="4" type="ORF">Tci_062067</name>
</gene>
<dbReference type="SUPFAM" id="SSF56672">
    <property type="entry name" value="DNA/RNA polymerases"/>
    <property type="match status" value="1"/>
</dbReference>
<dbReference type="Pfam" id="PF00078">
    <property type="entry name" value="RVT_1"/>
    <property type="match status" value="1"/>
</dbReference>
<keyword evidence="4" id="KW-0695">RNA-directed DNA polymerase</keyword>
<dbReference type="GO" id="GO:0003964">
    <property type="term" value="F:RNA-directed DNA polymerase activity"/>
    <property type="evidence" value="ECO:0007669"/>
    <property type="project" value="UniProtKB-KW"/>
</dbReference>
<dbReference type="PANTHER" id="PTHR24559:SF444">
    <property type="entry name" value="REVERSE TRANSCRIPTASE DOMAIN-CONTAINING PROTEIN"/>
    <property type="match status" value="1"/>
</dbReference>
<dbReference type="AlphaFoldDB" id="A0A6L2NXK8"/>
<accession>A0A6L2NXK8</accession>
<reference evidence="4" key="1">
    <citation type="journal article" date="2019" name="Sci. Rep.">
        <title>Draft genome of Tanacetum cinerariifolium, the natural source of mosquito coil.</title>
        <authorList>
            <person name="Yamashiro T."/>
            <person name="Shiraishi A."/>
            <person name="Satake H."/>
            <person name="Nakayama K."/>
        </authorList>
    </citation>
    <scope>NUCLEOTIDE SEQUENCE</scope>
</reference>
<proteinExistence type="predicted"/>
<feature type="domain" description="Reverse transcriptase/retrotransposon-derived protein RNase H-like" evidence="3">
    <location>
        <begin position="346"/>
        <end position="433"/>
    </location>
</feature>
<dbReference type="InterPro" id="IPR053134">
    <property type="entry name" value="RNA-dir_DNA_polymerase"/>
</dbReference>
<sequence>MARMDAIAKKTDTQYKYFQSRSKPDPDHNDDDIPMSREEDVKFMQTFCRARFNNDYRDRSEILHSIQGTILEEKLFAEFDEVMAMPANKNSESESDTEEPPFEKITINTDYKIKTSLKEPPMNLKLKPFLDNMEYKGGITVVTDERNELVPTRTVTCWRVCIDYRRLNEATTKDHLLLPFMDQMLERLTGNKYFCFPDGFSRYFQIPIDPMDQEKTTFTCPFGIYAYRRMPFGLCNAPATFQRCMLAIFHDMIEESVKVFMDDFSIFESSFDHFLNNLDKILQHCKDAHLVLNWEKCDFMVKERIMLGHKVSEAGLEVNKAKIKVISKLPPPLTSKLLEKDTSFEFDDKCHNAFKLLKEKLICAPVIVSPNWSLSFELMCDASDFAIGAILGQKDGRNFHPIYFASKTLNTAQQNYTITEKELMVVAFAFDKF</sequence>